<feature type="transmembrane region" description="Helical" evidence="2">
    <location>
        <begin position="38"/>
        <end position="59"/>
    </location>
</feature>
<dbReference type="AlphaFoldDB" id="A0AAD5QBN9"/>
<sequence length="396" mass="44871">MGRRGATATSSSSSSSGGSSNARELKMFMKNRMWRDHWHVLVAVAGIVVALFASAVLQFSTAKDHVYRLEVTDTALMTRVFQSGEPWTVLCSKPDAIVPEVFTKATKRLADKTFLGVLDCSQRLPASGKTVLGRYGIKSSVSPTIFTVANREKPRQVFLNYLQSPKALARRVVEQTKKTAAEVLNSAHLESKCLQRPTCVLLLRGAKFKTYEKQWLDRLMAEHRTLSFAWVDSTLLKISIESMLPAFHRGEHRVVLFKRQRDAETKKAVITAKAYRNLFELLPLQQFLRENVDRELKALSKMPTLKRRKAAERAKRERQKAPQNSEELGESEAESYAERRRRERQAAEEERGDEYYFPQSVDPDDVQDGPERSDGDEEEVEVLDLDEEAGTGSETD</sequence>
<dbReference type="Proteomes" id="UP001209570">
    <property type="component" value="Unassembled WGS sequence"/>
</dbReference>
<protein>
    <recommendedName>
        <fullName evidence="5">Transmembrane protein</fullName>
    </recommendedName>
</protein>
<comment type="caution">
    <text evidence="3">The sequence shown here is derived from an EMBL/GenBank/DDBJ whole genome shotgun (WGS) entry which is preliminary data.</text>
</comment>
<name>A0AAD5QBN9_PYTIN</name>
<keyword evidence="2" id="KW-0812">Transmembrane</keyword>
<feature type="compositionally biased region" description="Basic and acidic residues" evidence="1">
    <location>
        <begin position="336"/>
        <end position="349"/>
    </location>
</feature>
<evidence type="ECO:0008006" key="5">
    <source>
        <dbReference type="Google" id="ProtNLM"/>
    </source>
</evidence>
<evidence type="ECO:0000313" key="3">
    <source>
        <dbReference type="EMBL" id="KAJ0402769.1"/>
    </source>
</evidence>
<feature type="compositionally biased region" description="Low complexity" evidence="1">
    <location>
        <begin position="10"/>
        <end position="20"/>
    </location>
</feature>
<accession>A0AAD5QBN9</accession>
<gene>
    <name evidence="3" type="ORF">P43SY_009713</name>
</gene>
<keyword evidence="2" id="KW-1133">Transmembrane helix</keyword>
<evidence type="ECO:0000313" key="4">
    <source>
        <dbReference type="Proteomes" id="UP001209570"/>
    </source>
</evidence>
<feature type="compositionally biased region" description="Acidic residues" evidence="1">
    <location>
        <begin position="362"/>
        <end position="396"/>
    </location>
</feature>
<feature type="region of interest" description="Disordered" evidence="1">
    <location>
        <begin position="303"/>
        <end position="396"/>
    </location>
</feature>
<proteinExistence type="predicted"/>
<dbReference type="EMBL" id="JAKCXM010000095">
    <property type="protein sequence ID" value="KAJ0402769.1"/>
    <property type="molecule type" value="Genomic_DNA"/>
</dbReference>
<feature type="region of interest" description="Disordered" evidence="1">
    <location>
        <begin position="1"/>
        <end position="21"/>
    </location>
</feature>
<keyword evidence="2" id="KW-0472">Membrane</keyword>
<evidence type="ECO:0000256" key="2">
    <source>
        <dbReference type="SAM" id="Phobius"/>
    </source>
</evidence>
<keyword evidence="4" id="KW-1185">Reference proteome</keyword>
<reference evidence="3" key="1">
    <citation type="submission" date="2021-12" db="EMBL/GenBank/DDBJ databases">
        <title>Prjna785345.</title>
        <authorList>
            <person name="Rujirawat T."/>
            <person name="Krajaejun T."/>
        </authorList>
    </citation>
    <scope>NUCLEOTIDE SEQUENCE</scope>
    <source>
        <strain evidence="3">Pi057C3</strain>
    </source>
</reference>
<organism evidence="3 4">
    <name type="scientific">Pythium insidiosum</name>
    <name type="common">Pythiosis disease agent</name>
    <dbReference type="NCBI Taxonomy" id="114742"/>
    <lineage>
        <taxon>Eukaryota</taxon>
        <taxon>Sar</taxon>
        <taxon>Stramenopiles</taxon>
        <taxon>Oomycota</taxon>
        <taxon>Peronosporomycetes</taxon>
        <taxon>Pythiales</taxon>
        <taxon>Pythiaceae</taxon>
        <taxon>Pythium</taxon>
    </lineage>
</organism>
<evidence type="ECO:0000256" key="1">
    <source>
        <dbReference type="SAM" id="MobiDB-lite"/>
    </source>
</evidence>